<proteinExistence type="predicted"/>
<organism evidence="6 7">
    <name type="scientific">Paenibacillus algorifonticola</name>
    <dbReference type="NCBI Taxonomy" id="684063"/>
    <lineage>
        <taxon>Bacteria</taxon>
        <taxon>Bacillati</taxon>
        <taxon>Bacillota</taxon>
        <taxon>Bacilli</taxon>
        <taxon>Bacillales</taxon>
        <taxon>Paenibacillaceae</taxon>
        <taxon>Paenibacillus</taxon>
    </lineage>
</organism>
<dbReference type="SUPFAM" id="SSF49373">
    <property type="entry name" value="Invasin/intimin cell-adhesion fragments"/>
    <property type="match status" value="1"/>
</dbReference>
<dbReference type="EMBL" id="FONN01000012">
    <property type="protein sequence ID" value="SFF06022.1"/>
    <property type="molecule type" value="Genomic_DNA"/>
</dbReference>
<dbReference type="Gene3D" id="2.60.120.200">
    <property type="match status" value="3"/>
</dbReference>
<evidence type="ECO:0000313" key="6">
    <source>
        <dbReference type="EMBL" id="SFF06022.1"/>
    </source>
</evidence>
<dbReference type="PROSITE" id="PS51272">
    <property type="entry name" value="SLH"/>
    <property type="match status" value="3"/>
</dbReference>
<evidence type="ECO:0000256" key="2">
    <source>
        <dbReference type="ARBA" id="ARBA00023295"/>
    </source>
</evidence>
<evidence type="ECO:0000256" key="4">
    <source>
        <dbReference type="SAM" id="SignalP"/>
    </source>
</evidence>
<keyword evidence="2" id="KW-0326">Glycosidase</keyword>
<reference evidence="7" key="1">
    <citation type="submission" date="2016-10" db="EMBL/GenBank/DDBJ databases">
        <authorList>
            <person name="Varghese N."/>
            <person name="Submissions S."/>
        </authorList>
    </citation>
    <scope>NUCLEOTIDE SEQUENCE [LARGE SCALE GENOMIC DNA]</scope>
    <source>
        <strain evidence="7">CGMCC 1.10223</strain>
    </source>
</reference>
<feature type="compositionally biased region" description="Low complexity" evidence="3">
    <location>
        <begin position="1924"/>
        <end position="1971"/>
    </location>
</feature>
<dbReference type="SUPFAM" id="SSF49899">
    <property type="entry name" value="Concanavalin A-like lectins/glucanases"/>
    <property type="match status" value="3"/>
</dbReference>
<feature type="domain" description="SLH" evidence="5">
    <location>
        <begin position="1974"/>
        <end position="2037"/>
    </location>
</feature>
<feature type="region of interest" description="Disordered" evidence="3">
    <location>
        <begin position="1892"/>
        <end position="1983"/>
    </location>
</feature>
<dbReference type="Pfam" id="PF00395">
    <property type="entry name" value="SLH"/>
    <property type="match status" value="3"/>
</dbReference>
<dbReference type="Gene3D" id="2.60.40.1080">
    <property type="match status" value="1"/>
</dbReference>
<dbReference type="PANTHER" id="PTHR43301:SF3">
    <property type="entry name" value="ARABINAN ENDO-1,5-ALPHA-L-ARABINOSIDASE A-RELATED"/>
    <property type="match status" value="1"/>
</dbReference>
<dbReference type="InterPro" id="IPR001119">
    <property type="entry name" value="SLH_dom"/>
</dbReference>
<sequence length="2154" mass="228582">MKRRKIAAVLLVAAMLLSTLTGLAPRAVWAIEEEPVNSNEGMSAAESVYQSGLILHYDMKTMATDAGQTIVKNVAGGTGAYDGIFRNPSNGQLVAGGSTGFAGFNGGAASASSGYIEIPKGAGGEDLLSGLTDVTISSLVNWENDGTNRWIFGFGTTTSDAENGNKYLFATPRHGSTGNYAAAGLSKSGWRNEALWKGTSTLAAGAWKQVTVVFSGTADTITLYIDGVKAASGSAKGIKLADIINTGTNYSGYIGKSIFSGDAFYRGLVGDFRVYNYALDDQQAAELYTQASSTIADLKQLVLTAAADALAPAAMLAVGDASADAVTKNLTLPATGRNGVAIAWSSSDAAVIAADGKVTRPAASEADKSVQLTASLTYQGLSMQRVLSFKVLKEFSESAITQADAEALVIHGIDQVKGNLTLPQLGLNGSSIEWESSDPAVVKGSAQAAGDAAQLGRVVRPADKDAVVTLKATVKKGSASAERLFELTVKQAPPSLDYDAYFFAYFTGEYEGGEEISFATAEDPLKWRALNNGQSIIQSTLGEKGLRDPFIMRSHEGDKFYLLATDLRMGESTNFDQAQITGSHSIMIWESDDLVNWSEQRMVEVAPKNGGNTWAPEAVYDEKTGQYVVFWASSMKAADTYGKYASGRPSGQYNVMYYATTRDFYTFSEPKVYMDEAFPTIDTTMLQEGNDLYRFTKSEIGYKVFYEKAANVFDDVDGIAANGYQFAAIAGTKNGNQGRIGHGGNNEGPTVFKDIREDKWYMFLDSWPYHVRVSSNLEDGAQFRDNLLAADQYALPPGPRHGTVIPVTRAEYDALQAKYGLSGPVEKEQPVVHYTFDSSSVTGTLVQDLSGQGHHATLVGGASINETDKIGSSGSSVELDGATGYVKLPDNLVRDLNLEKTTIATWVKADQNKLNQRIFDFASDTGRAANRNTMYLSTTGDTGGLEFAIVTPFTEKFASESTLLGASYKYALRAATPAASVWHHVAVSIDGFEAVMYVDGKEVSRSSTFNVEPRMLLQTSMNDIGKSRNASHGLFDGKLDDFRIYNRALTKEQVAALAADLPETPGGGEQPETPKAIVHYDMGQIDGTTVKDLAGSFNGTWVNPQNAERIHAGQTGVISFAGGTTSSYIELPKGVTDGLTDTTVSMLMNWSGKAGAEWAFALGQNSTKYMYFTPRYNTSAANARAGIATNSWNNEVAAQHATGLSTNQWKLVTAVLSEKEQTLTLYVDGVMVGATATGGMTMAQIQNAGGISGYIGKSFYASDPYFGGMVADFKLFNGALSGAEVGALQREAATKVAALDGLTLEYAANRLDYSAFLNGNASKDSIRTNLKLPASGGHGTTITWISGTPNVISNTGIVTRPAYEAGNQSVMLTATITDGAKSVTRSFTVIVEKDASLMEKALLDAQSLIVHNLADVRGHLTLPVKGVNGSAIAWASEQPNVITATGEVTRPAHGTQDVTVKLTAIITNGATSISKAFIATVKPLPAPADYKGYAFTYFTGEGSASGEQIYFALSKGNDALHWQELNGGLPAITSNLGEKGLRDPFIIRSPEGDKFYLIATDLKIYGNGDWGAAQTSGSRSIMVWESTDLVNWSNQRMVEVSPPEAGNTWAPEAFYDEETGEYAVFWASKMYADESHSTGTHQRMMVAKTRDFYTFSEPVEYMNNGYSIIDTTMIGHDGKVYRFTKDERSNTNATPNGKFIYQESGSSVFDSSFKMIKEGIGRGQIAQGEGPTVFKSNTEEKWYMFIDEFGGRGYVPFETTDLDSGEWKISTNYELPSRPRHGTVIPVTQAEYDRLLVSVPQAGQSEAGTKVTGVQLAPSALALKAGEGAQLAADVTPVAATNKSVVWSSSNLAVATVDAAGYVHGVGEGAAYISVATVDGGFIAVSAVTVTAGEDNGGGTTPTPTPTPGTTPTPTPSPTPAQPTPTTSNPSPTPTIPGSTTSPTPTPIISIPSTAPGSIPTTSSPTPSIAPSTPPSGPFSDTANHWASASIAKLTEKGLMKGYPDSSFKPNAAMSRAEFVTVIYRMLGLDTAAGTTAAFSDVGTDAWYSGAVHALHEAGIVSGDAAGTFRPSDAITREEAFVLVYRIVKEKLALSGDSDEPSFTDDAVISDWAKEAIAALSAANVLSGYDDGTLKPQGSITRAEVATILAAFVE</sequence>
<dbReference type="InterPro" id="IPR046780">
    <property type="entry name" value="aBig_2"/>
</dbReference>
<keyword evidence="7" id="KW-1185">Reference proteome</keyword>
<dbReference type="Gene3D" id="2.115.10.20">
    <property type="entry name" value="Glycosyl hydrolase domain, family 43"/>
    <property type="match status" value="2"/>
</dbReference>
<keyword evidence="4" id="KW-0732">Signal</keyword>
<dbReference type="InterPro" id="IPR013320">
    <property type="entry name" value="ConA-like_dom_sf"/>
</dbReference>
<dbReference type="Pfam" id="PF13385">
    <property type="entry name" value="Laminin_G_3"/>
    <property type="match status" value="3"/>
</dbReference>
<dbReference type="Proteomes" id="UP000183410">
    <property type="component" value="Unassembled WGS sequence"/>
</dbReference>
<dbReference type="InterPro" id="IPR023296">
    <property type="entry name" value="Glyco_hydro_beta-prop_sf"/>
</dbReference>
<name>A0A1I2FKM7_9BACL</name>
<keyword evidence="1" id="KW-0378">Hydrolase</keyword>
<gene>
    <name evidence="6" type="ORF">SAMN04487969_112161</name>
</gene>
<dbReference type="InterPro" id="IPR003343">
    <property type="entry name" value="Big_2"/>
</dbReference>
<feature type="domain" description="SLH" evidence="5">
    <location>
        <begin position="2038"/>
        <end position="2098"/>
    </location>
</feature>
<evidence type="ECO:0000256" key="3">
    <source>
        <dbReference type="SAM" id="MobiDB-lite"/>
    </source>
</evidence>
<feature type="compositionally biased region" description="Pro residues" evidence="3">
    <location>
        <begin position="1903"/>
        <end position="1923"/>
    </location>
</feature>
<dbReference type="CDD" id="cd08983">
    <property type="entry name" value="GH43_Bt3655-like"/>
    <property type="match status" value="2"/>
</dbReference>
<dbReference type="RefSeq" id="WP_052737099.1">
    <property type="nucleotide sequence ID" value="NZ_FONN01000012.1"/>
</dbReference>
<dbReference type="SUPFAM" id="SSF75005">
    <property type="entry name" value="Arabinanase/levansucrase/invertase"/>
    <property type="match status" value="2"/>
</dbReference>
<dbReference type="GO" id="GO:0016798">
    <property type="term" value="F:hydrolase activity, acting on glycosyl bonds"/>
    <property type="evidence" value="ECO:0007669"/>
    <property type="project" value="UniProtKB-KW"/>
</dbReference>
<accession>A0A1I2FKM7</accession>
<dbReference type="Pfam" id="PF02368">
    <property type="entry name" value="Big_2"/>
    <property type="match status" value="1"/>
</dbReference>
<dbReference type="Pfam" id="PF20578">
    <property type="entry name" value="aBig_2"/>
    <property type="match status" value="4"/>
</dbReference>
<protein>
    <submittedName>
        <fullName evidence="6">Ig-like domain (Group 2)</fullName>
    </submittedName>
</protein>
<evidence type="ECO:0000313" key="7">
    <source>
        <dbReference type="Proteomes" id="UP000183410"/>
    </source>
</evidence>
<feature type="chain" id="PRO_5038376917" evidence="4">
    <location>
        <begin position="25"/>
        <end position="2154"/>
    </location>
</feature>
<feature type="signal peptide" evidence="4">
    <location>
        <begin position="1"/>
        <end position="24"/>
    </location>
</feature>
<evidence type="ECO:0000259" key="5">
    <source>
        <dbReference type="PROSITE" id="PS51272"/>
    </source>
</evidence>
<dbReference type="PANTHER" id="PTHR43301">
    <property type="entry name" value="ARABINAN ENDO-1,5-ALPHA-L-ARABINOSIDASE"/>
    <property type="match status" value="1"/>
</dbReference>
<evidence type="ECO:0000256" key="1">
    <source>
        <dbReference type="ARBA" id="ARBA00022801"/>
    </source>
</evidence>
<dbReference type="SMART" id="SM00635">
    <property type="entry name" value="BID_2"/>
    <property type="match status" value="1"/>
</dbReference>
<feature type="domain" description="SLH" evidence="5">
    <location>
        <begin position="2100"/>
        <end position="2154"/>
    </location>
</feature>
<dbReference type="InterPro" id="IPR050727">
    <property type="entry name" value="GH43_arabinanases"/>
</dbReference>
<dbReference type="InterPro" id="IPR008964">
    <property type="entry name" value="Invasin/intimin_cell_adhesion"/>
</dbReference>